<dbReference type="VEuPathDB" id="VectorBase:HLOH_061168"/>
<organism evidence="1 2">
    <name type="scientific">Haemaphysalis longicornis</name>
    <name type="common">Bush tick</name>
    <dbReference type="NCBI Taxonomy" id="44386"/>
    <lineage>
        <taxon>Eukaryota</taxon>
        <taxon>Metazoa</taxon>
        <taxon>Ecdysozoa</taxon>
        <taxon>Arthropoda</taxon>
        <taxon>Chelicerata</taxon>
        <taxon>Arachnida</taxon>
        <taxon>Acari</taxon>
        <taxon>Parasitiformes</taxon>
        <taxon>Ixodida</taxon>
        <taxon>Ixodoidea</taxon>
        <taxon>Ixodidae</taxon>
        <taxon>Haemaphysalinae</taxon>
        <taxon>Haemaphysalis</taxon>
    </lineage>
</organism>
<gene>
    <name evidence="1" type="ORF">HPB48_022754</name>
</gene>
<dbReference type="EMBL" id="JABSTR010000004">
    <property type="protein sequence ID" value="KAH9366157.1"/>
    <property type="molecule type" value="Genomic_DNA"/>
</dbReference>
<dbReference type="Proteomes" id="UP000821853">
    <property type="component" value="Chromosome 2"/>
</dbReference>
<evidence type="ECO:0000313" key="1">
    <source>
        <dbReference type="EMBL" id="KAH9366157.1"/>
    </source>
</evidence>
<name>A0A9J6FSM6_HAELO</name>
<evidence type="ECO:0000313" key="2">
    <source>
        <dbReference type="Proteomes" id="UP000821853"/>
    </source>
</evidence>
<proteinExistence type="predicted"/>
<protein>
    <submittedName>
        <fullName evidence="1">Uncharacterized protein</fullName>
    </submittedName>
</protein>
<comment type="caution">
    <text evidence="1">The sequence shown here is derived from an EMBL/GenBank/DDBJ whole genome shotgun (WGS) entry which is preliminary data.</text>
</comment>
<sequence>MENCLLVFNEKLCARAKLSVCTRKTIVLLKKCRAELKFRTGQVRTNMYKVYHHIGCEFVMASCMSALGKQFILAHFPAGAAVQKKFKYLKDTYGRIKMQLIKGMKSGNGAKDIKDVKWKYFTQMTQIMEPSSEEPV</sequence>
<accession>A0A9J6FSM6</accession>
<keyword evidence="2" id="KW-1185">Reference proteome</keyword>
<reference evidence="1 2" key="1">
    <citation type="journal article" date="2020" name="Cell">
        <title>Large-Scale Comparative Analyses of Tick Genomes Elucidate Their Genetic Diversity and Vector Capacities.</title>
        <authorList>
            <consortium name="Tick Genome and Microbiome Consortium (TIGMIC)"/>
            <person name="Jia N."/>
            <person name="Wang J."/>
            <person name="Shi W."/>
            <person name="Du L."/>
            <person name="Sun Y."/>
            <person name="Zhan W."/>
            <person name="Jiang J.F."/>
            <person name="Wang Q."/>
            <person name="Zhang B."/>
            <person name="Ji P."/>
            <person name="Bell-Sakyi L."/>
            <person name="Cui X.M."/>
            <person name="Yuan T.T."/>
            <person name="Jiang B.G."/>
            <person name="Yang W.F."/>
            <person name="Lam T.T."/>
            <person name="Chang Q.C."/>
            <person name="Ding S.J."/>
            <person name="Wang X.J."/>
            <person name="Zhu J.G."/>
            <person name="Ruan X.D."/>
            <person name="Zhao L."/>
            <person name="Wei J.T."/>
            <person name="Ye R.Z."/>
            <person name="Que T.C."/>
            <person name="Du C.H."/>
            <person name="Zhou Y.H."/>
            <person name="Cheng J.X."/>
            <person name="Dai P.F."/>
            <person name="Guo W.B."/>
            <person name="Han X.H."/>
            <person name="Huang E.J."/>
            <person name="Li L.F."/>
            <person name="Wei W."/>
            <person name="Gao Y.C."/>
            <person name="Liu J.Z."/>
            <person name="Shao H.Z."/>
            <person name="Wang X."/>
            <person name="Wang C.C."/>
            <person name="Yang T.C."/>
            <person name="Huo Q.B."/>
            <person name="Li W."/>
            <person name="Chen H.Y."/>
            <person name="Chen S.E."/>
            <person name="Zhou L.G."/>
            <person name="Ni X.B."/>
            <person name="Tian J.H."/>
            <person name="Sheng Y."/>
            <person name="Liu T."/>
            <person name="Pan Y.S."/>
            <person name="Xia L.Y."/>
            <person name="Li J."/>
            <person name="Zhao F."/>
            <person name="Cao W.C."/>
        </authorList>
    </citation>
    <scope>NUCLEOTIDE SEQUENCE [LARGE SCALE GENOMIC DNA]</scope>
    <source>
        <strain evidence="1">HaeL-2018</strain>
    </source>
</reference>
<dbReference type="AlphaFoldDB" id="A0A9J6FSM6"/>